<dbReference type="OrthoDB" id="1467892at2"/>
<keyword evidence="4" id="KW-0472">Membrane</keyword>
<keyword evidence="4" id="KW-1133">Transmembrane helix</keyword>
<evidence type="ECO:0000313" key="6">
    <source>
        <dbReference type="Proteomes" id="UP000249248"/>
    </source>
</evidence>
<dbReference type="InterPro" id="IPR005632">
    <property type="entry name" value="Chaperone_Skp"/>
</dbReference>
<evidence type="ECO:0000256" key="2">
    <source>
        <dbReference type="ARBA" id="ARBA00022729"/>
    </source>
</evidence>
<evidence type="ECO:0000256" key="3">
    <source>
        <dbReference type="SAM" id="Coils"/>
    </source>
</evidence>
<comment type="similarity">
    <text evidence="1">Belongs to the Skp family.</text>
</comment>
<comment type="caution">
    <text evidence="5">The sequence shown here is derived from an EMBL/GenBank/DDBJ whole genome shotgun (WGS) entry which is preliminary data.</text>
</comment>
<name>A0A2W1NNN8_9FLAO</name>
<dbReference type="GO" id="GO:0005829">
    <property type="term" value="C:cytosol"/>
    <property type="evidence" value="ECO:0007669"/>
    <property type="project" value="TreeGrafter"/>
</dbReference>
<keyword evidence="6" id="KW-1185">Reference proteome</keyword>
<feature type="transmembrane region" description="Helical" evidence="4">
    <location>
        <begin position="6"/>
        <end position="26"/>
    </location>
</feature>
<proteinExistence type="inferred from homology"/>
<reference evidence="5 6" key="1">
    <citation type="submission" date="2018-06" db="EMBL/GenBank/DDBJ databases">
        <title>The draft genome sequence of Crocinitomix sp. SM1701.</title>
        <authorList>
            <person name="Zhang X."/>
        </authorList>
    </citation>
    <scope>NUCLEOTIDE SEQUENCE [LARGE SCALE GENOMIC DNA]</scope>
    <source>
        <strain evidence="5 6">SM1701</strain>
    </source>
</reference>
<dbReference type="RefSeq" id="WP_111064103.1">
    <property type="nucleotide sequence ID" value="NZ_JBHUCU010000037.1"/>
</dbReference>
<evidence type="ECO:0000256" key="4">
    <source>
        <dbReference type="SAM" id="Phobius"/>
    </source>
</evidence>
<evidence type="ECO:0000256" key="1">
    <source>
        <dbReference type="ARBA" id="ARBA00009091"/>
    </source>
</evidence>
<accession>A0A2W1NNN8</accession>
<dbReference type="PANTHER" id="PTHR35089:SF1">
    <property type="entry name" value="CHAPERONE PROTEIN SKP"/>
    <property type="match status" value="1"/>
</dbReference>
<dbReference type="GO" id="GO:0050821">
    <property type="term" value="P:protein stabilization"/>
    <property type="evidence" value="ECO:0007669"/>
    <property type="project" value="TreeGrafter"/>
</dbReference>
<gene>
    <name evidence="5" type="ORF">DNU06_13905</name>
</gene>
<keyword evidence="3" id="KW-0175">Coiled coil</keyword>
<dbReference type="PANTHER" id="PTHR35089">
    <property type="entry name" value="CHAPERONE PROTEIN SKP"/>
    <property type="match status" value="1"/>
</dbReference>
<feature type="coiled-coil region" evidence="3">
    <location>
        <begin position="119"/>
        <end position="146"/>
    </location>
</feature>
<organism evidence="5 6">
    <name type="scientific">Putridiphycobacter roseus</name>
    <dbReference type="NCBI Taxonomy" id="2219161"/>
    <lineage>
        <taxon>Bacteria</taxon>
        <taxon>Pseudomonadati</taxon>
        <taxon>Bacteroidota</taxon>
        <taxon>Flavobacteriia</taxon>
        <taxon>Flavobacteriales</taxon>
        <taxon>Crocinitomicaceae</taxon>
        <taxon>Putridiphycobacter</taxon>
    </lineage>
</organism>
<dbReference type="AlphaFoldDB" id="A0A2W1NNN8"/>
<dbReference type="SMART" id="SM00935">
    <property type="entry name" value="OmpH"/>
    <property type="match status" value="1"/>
</dbReference>
<evidence type="ECO:0000313" key="5">
    <source>
        <dbReference type="EMBL" id="PZE16218.1"/>
    </source>
</evidence>
<dbReference type="InterPro" id="IPR024930">
    <property type="entry name" value="Skp_dom_sf"/>
</dbReference>
<dbReference type="EMBL" id="QKSB01000010">
    <property type="protein sequence ID" value="PZE16218.1"/>
    <property type="molecule type" value="Genomic_DNA"/>
</dbReference>
<dbReference type="Gene3D" id="3.30.910.20">
    <property type="entry name" value="Skp domain"/>
    <property type="match status" value="1"/>
</dbReference>
<keyword evidence="2" id="KW-0732">Signal</keyword>
<protein>
    <recommendedName>
        <fullName evidence="7">OmpH family outer membrane protein</fullName>
    </recommendedName>
</protein>
<evidence type="ECO:0008006" key="7">
    <source>
        <dbReference type="Google" id="ProtNLM"/>
    </source>
</evidence>
<dbReference type="SUPFAM" id="SSF111384">
    <property type="entry name" value="OmpH-like"/>
    <property type="match status" value="1"/>
</dbReference>
<keyword evidence="4" id="KW-0812">Transmembrane</keyword>
<sequence length="215" mass="24249">MENKNTLAKAALAINVVLIILVIILFTKVGKGNNTVENPSITSSDSNAVVSTPVQSATGKIAFFNMDSLNSKLKLFGEIEKEIKNAGIAAEDKMRRKQRDIDAWKSKWEKKGKLLSTEEAQYYKEAEKIQNEAMQFEQNVQMKLAQEQEQYMQTYALRISNFASDFAKKNGYDVVFSYQFGQSPWYYHESLDITNALAKDMNADFAASTTPEGEK</sequence>
<dbReference type="Pfam" id="PF03938">
    <property type="entry name" value="OmpH"/>
    <property type="match status" value="1"/>
</dbReference>
<dbReference type="GO" id="GO:0051082">
    <property type="term" value="F:unfolded protein binding"/>
    <property type="evidence" value="ECO:0007669"/>
    <property type="project" value="InterPro"/>
</dbReference>
<dbReference type="Proteomes" id="UP000249248">
    <property type="component" value="Unassembled WGS sequence"/>
</dbReference>